<reference evidence="1 2" key="1">
    <citation type="submission" date="2016-04" db="EMBL/GenBank/DDBJ databases">
        <title>A degradative enzymes factory behind the ericoid mycorrhizal symbiosis.</title>
        <authorList>
            <consortium name="DOE Joint Genome Institute"/>
            <person name="Martino E."/>
            <person name="Morin E."/>
            <person name="Grelet G."/>
            <person name="Kuo A."/>
            <person name="Kohler A."/>
            <person name="Daghino S."/>
            <person name="Barry K."/>
            <person name="Choi C."/>
            <person name="Cichocki N."/>
            <person name="Clum A."/>
            <person name="Copeland A."/>
            <person name="Hainaut M."/>
            <person name="Haridas S."/>
            <person name="Labutti K."/>
            <person name="Lindquist E."/>
            <person name="Lipzen A."/>
            <person name="Khouja H.-R."/>
            <person name="Murat C."/>
            <person name="Ohm R."/>
            <person name="Olson A."/>
            <person name="Spatafora J."/>
            <person name="Veneault-Fourrey C."/>
            <person name="Henrissat B."/>
            <person name="Grigoriev I."/>
            <person name="Martin F."/>
            <person name="Perotto S."/>
        </authorList>
    </citation>
    <scope>NUCLEOTIDE SEQUENCE [LARGE SCALE GENOMIC DNA]</scope>
    <source>
        <strain evidence="1 2">F</strain>
    </source>
</reference>
<gene>
    <name evidence="1" type="ORF">L207DRAFT_35967</name>
</gene>
<accession>A0A2J6RNE3</accession>
<protein>
    <submittedName>
        <fullName evidence="1">Uncharacterized protein</fullName>
    </submittedName>
</protein>
<dbReference type="Proteomes" id="UP000235786">
    <property type="component" value="Unassembled WGS sequence"/>
</dbReference>
<sequence length="81" mass="9739">MYISLYLRSGRLGLEKSVRRWNEGDIPNIYYLNERSLRQDWLRILYVFTTRTSEAHNVITILSKSVLRAQTYVVLHYVPYE</sequence>
<evidence type="ECO:0000313" key="1">
    <source>
        <dbReference type="EMBL" id="PMD40028.1"/>
    </source>
</evidence>
<dbReference type="EMBL" id="KZ613946">
    <property type="protein sequence ID" value="PMD40028.1"/>
    <property type="molecule type" value="Genomic_DNA"/>
</dbReference>
<proteinExistence type="predicted"/>
<dbReference type="AlphaFoldDB" id="A0A2J6RNE3"/>
<evidence type="ECO:0000313" key="2">
    <source>
        <dbReference type="Proteomes" id="UP000235786"/>
    </source>
</evidence>
<organism evidence="1 2">
    <name type="scientific">Hyaloscypha variabilis (strain UAMH 11265 / GT02V1 / F)</name>
    <name type="common">Meliniomyces variabilis</name>
    <dbReference type="NCBI Taxonomy" id="1149755"/>
    <lineage>
        <taxon>Eukaryota</taxon>
        <taxon>Fungi</taxon>
        <taxon>Dikarya</taxon>
        <taxon>Ascomycota</taxon>
        <taxon>Pezizomycotina</taxon>
        <taxon>Leotiomycetes</taxon>
        <taxon>Helotiales</taxon>
        <taxon>Hyaloscyphaceae</taxon>
        <taxon>Hyaloscypha</taxon>
        <taxon>Hyaloscypha variabilis</taxon>
    </lineage>
</organism>
<keyword evidence="2" id="KW-1185">Reference proteome</keyword>
<name>A0A2J6RNE3_HYAVF</name>